<keyword evidence="7" id="KW-0675">Receptor</keyword>
<feature type="compositionally biased region" description="Polar residues" evidence="9">
    <location>
        <begin position="535"/>
        <end position="558"/>
    </location>
</feature>
<comment type="caution">
    <text evidence="12">The sequence shown here is derived from an EMBL/GenBank/DDBJ whole genome shotgun (WGS) entry which is preliminary data.</text>
</comment>
<protein>
    <recommendedName>
        <fullName evidence="11">Ionotropic glutamate receptor C-terminal domain-containing protein</fullName>
    </recommendedName>
</protein>
<evidence type="ECO:0000256" key="3">
    <source>
        <dbReference type="ARBA" id="ARBA00022475"/>
    </source>
</evidence>
<evidence type="ECO:0000256" key="8">
    <source>
        <dbReference type="ARBA" id="ARBA00023180"/>
    </source>
</evidence>
<evidence type="ECO:0000313" key="12">
    <source>
        <dbReference type="EMBL" id="KAF7282971.1"/>
    </source>
</evidence>
<keyword evidence="13" id="KW-1185">Reference proteome</keyword>
<dbReference type="Pfam" id="PF00060">
    <property type="entry name" value="Lig_chan"/>
    <property type="match status" value="1"/>
</dbReference>
<dbReference type="InterPro" id="IPR052192">
    <property type="entry name" value="Insect_Ionotropic_Sensory_Rcpt"/>
</dbReference>
<keyword evidence="4 10" id="KW-0812">Transmembrane</keyword>
<evidence type="ECO:0000256" key="4">
    <source>
        <dbReference type="ARBA" id="ARBA00022692"/>
    </source>
</evidence>
<gene>
    <name evidence="12" type="ORF">GWI33_001653</name>
</gene>
<dbReference type="Proteomes" id="UP000625711">
    <property type="component" value="Unassembled WGS sequence"/>
</dbReference>
<keyword evidence="6 10" id="KW-0472">Membrane</keyword>
<dbReference type="GO" id="GO:0015276">
    <property type="term" value="F:ligand-gated monoatomic ion channel activity"/>
    <property type="evidence" value="ECO:0007669"/>
    <property type="project" value="InterPro"/>
</dbReference>
<dbReference type="PANTHER" id="PTHR42643">
    <property type="entry name" value="IONOTROPIC RECEPTOR 20A-RELATED"/>
    <property type="match status" value="1"/>
</dbReference>
<dbReference type="Gene3D" id="1.10.287.70">
    <property type="match status" value="1"/>
</dbReference>
<evidence type="ECO:0000256" key="10">
    <source>
        <dbReference type="SAM" id="Phobius"/>
    </source>
</evidence>
<reference evidence="12" key="1">
    <citation type="submission" date="2020-08" db="EMBL/GenBank/DDBJ databases">
        <title>Genome sequencing and assembly of the red palm weevil Rhynchophorus ferrugineus.</title>
        <authorList>
            <person name="Dias G.B."/>
            <person name="Bergman C.M."/>
            <person name="Manee M."/>
        </authorList>
    </citation>
    <scope>NUCLEOTIDE SEQUENCE</scope>
    <source>
        <strain evidence="12">AA-2017</strain>
        <tissue evidence="12">Whole larva</tissue>
    </source>
</reference>
<dbReference type="SUPFAM" id="SSF53850">
    <property type="entry name" value="Periplasmic binding protein-like II"/>
    <property type="match status" value="1"/>
</dbReference>
<feature type="transmembrane region" description="Helical" evidence="10">
    <location>
        <begin position="357"/>
        <end position="380"/>
    </location>
</feature>
<proteinExistence type="inferred from homology"/>
<evidence type="ECO:0000256" key="7">
    <source>
        <dbReference type="ARBA" id="ARBA00023170"/>
    </source>
</evidence>
<feature type="domain" description="Ionotropic glutamate receptor C-terminal" evidence="11">
    <location>
        <begin position="297"/>
        <end position="573"/>
    </location>
</feature>
<sequence>MTYSDGTEDTLLEGIHKQKDWLVQVTKRRNGDLEPHIYLLHQDDTSNYILRTQVYILMINDKKELKDELNYLLAMPYFNPEAQFLVCLYEFSNLNKHVIANILKYIFQKLHKEYILKVLVLIPKNIFSIDLHYMYVQNTFNMPCFNKYEIMIQQCFNGSEGRQMNYLIQQTLWKHYNKCTIKVAALPYERFVNDGNSGFEIDILKEIGNTLNISFNINVRQNSSFNLGQKALNGTWTGLVRSLYNDAQLIIGNIAPDKIYLNEFIFSVGYFSEKIVWAVPIAAQIPRWRVLTMIFSMQIWMICVAVVFAFGLLFRISKEYIEYQKFSTFEKCLLAAFEVVIAIPLHPHPVGHITRIFFISLAVFAIIMNSVYTSSLVYYLQGPVREHQITTTSEIIKSGLIIGGSQKYQHMFNNGDTKNAFTQMILKNFEFVNNSIDSYTYWLEQVGKNRSLATITIKLCATYLLSTNNPIVTEANGQPKIFILPKQIISQNVGIMMKKGNLLQEDLNVMIQRIIIEAGIGNMFKRRYLGPGQFDENQSNKNPSQSNRIKHNSPSSKLTTHHVEGAFTILGLGYLTGVISFFF</sequence>
<dbReference type="InterPro" id="IPR001320">
    <property type="entry name" value="Iontro_rcpt_C"/>
</dbReference>
<dbReference type="GO" id="GO:0005886">
    <property type="term" value="C:plasma membrane"/>
    <property type="evidence" value="ECO:0007669"/>
    <property type="project" value="UniProtKB-SubCell"/>
</dbReference>
<organism evidence="12 13">
    <name type="scientific">Rhynchophorus ferrugineus</name>
    <name type="common">Red palm weevil</name>
    <name type="synonym">Curculio ferrugineus</name>
    <dbReference type="NCBI Taxonomy" id="354439"/>
    <lineage>
        <taxon>Eukaryota</taxon>
        <taxon>Metazoa</taxon>
        <taxon>Ecdysozoa</taxon>
        <taxon>Arthropoda</taxon>
        <taxon>Hexapoda</taxon>
        <taxon>Insecta</taxon>
        <taxon>Pterygota</taxon>
        <taxon>Neoptera</taxon>
        <taxon>Endopterygota</taxon>
        <taxon>Coleoptera</taxon>
        <taxon>Polyphaga</taxon>
        <taxon>Cucujiformia</taxon>
        <taxon>Curculionidae</taxon>
        <taxon>Dryophthorinae</taxon>
        <taxon>Rhynchophorus</taxon>
    </lineage>
</organism>
<evidence type="ECO:0000256" key="2">
    <source>
        <dbReference type="ARBA" id="ARBA00008685"/>
    </source>
</evidence>
<feature type="transmembrane region" description="Helical" evidence="10">
    <location>
        <begin position="290"/>
        <end position="314"/>
    </location>
</feature>
<dbReference type="GO" id="GO:0050906">
    <property type="term" value="P:detection of stimulus involved in sensory perception"/>
    <property type="evidence" value="ECO:0007669"/>
    <property type="project" value="UniProtKB-ARBA"/>
</dbReference>
<feature type="region of interest" description="Disordered" evidence="9">
    <location>
        <begin position="534"/>
        <end position="558"/>
    </location>
</feature>
<dbReference type="PANTHER" id="PTHR42643:SF24">
    <property type="entry name" value="IONOTROPIC RECEPTOR 60A"/>
    <property type="match status" value="1"/>
</dbReference>
<dbReference type="Gene3D" id="3.40.190.10">
    <property type="entry name" value="Periplasmic binding protein-like II"/>
    <property type="match status" value="1"/>
</dbReference>
<accession>A0A834MG97</accession>
<evidence type="ECO:0000259" key="11">
    <source>
        <dbReference type="Pfam" id="PF00060"/>
    </source>
</evidence>
<evidence type="ECO:0000256" key="5">
    <source>
        <dbReference type="ARBA" id="ARBA00022989"/>
    </source>
</evidence>
<keyword evidence="8" id="KW-0325">Glycoprotein</keyword>
<keyword evidence="3" id="KW-1003">Cell membrane</keyword>
<evidence type="ECO:0000313" key="13">
    <source>
        <dbReference type="Proteomes" id="UP000625711"/>
    </source>
</evidence>
<comment type="subcellular location">
    <subcellularLocation>
        <location evidence="1">Cell membrane</location>
        <topology evidence="1">Multi-pass membrane protein</topology>
    </subcellularLocation>
</comment>
<comment type="similarity">
    <text evidence="2">Belongs to the glutamate-gated ion channel (TC 1.A.10.1) family.</text>
</comment>
<evidence type="ECO:0000256" key="9">
    <source>
        <dbReference type="SAM" id="MobiDB-lite"/>
    </source>
</evidence>
<name>A0A834MG97_RHYFE</name>
<dbReference type="AlphaFoldDB" id="A0A834MG97"/>
<dbReference type="OrthoDB" id="6506757at2759"/>
<evidence type="ECO:0000256" key="1">
    <source>
        <dbReference type="ARBA" id="ARBA00004651"/>
    </source>
</evidence>
<evidence type="ECO:0000256" key="6">
    <source>
        <dbReference type="ARBA" id="ARBA00023136"/>
    </source>
</evidence>
<dbReference type="EMBL" id="JAACXV010000148">
    <property type="protein sequence ID" value="KAF7282971.1"/>
    <property type="molecule type" value="Genomic_DNA"/>
</dbReference>
<keyword evidence="5 10" id="KW-1133">Transmembrane helix</keyword>